<keyword evidence="1" id="KW-0812">Transmembrane</keyword>
<keyword evidence="1" id="KW-1133">Transmembrane helix</keyword>
<feature type="transmembrane region" description="Helical" evidence="1">
    <location>
        <begin position="12"/>
        <end position="30"/>
    </location>
</feature>
<name>A0A7S6TB22_9STRA</name>
<organism evidence="2">
    <name type="scientific">Pedospumella sp. Jangsampo120217C5</name>
    <dbReference type="NCBI Taxonomy" id="2782409"/>
    <lineage>
        <taxon>Eukaryota</taxon>
        <taxon>Sar</taxon>
        <taxon>Stramenopiles</taxon>
        <taxon>Ochrophyta</taxon>
        <taxon>Chrysophyceae</taxon>
        <taxon>Chromulinales</taxon>
        <taxon>Chromulinaceae</taxon>
        <taxon>Pedospumella</taxon>
    </lineage>
</organism>
<proteinExistence type="predicted"/>
<keyword evidence="1" id="KW-0472">Membrane</keyword>
<dbReference type="EMBL" id="MN935477">
    <property type="protein sequence ID" value="QOU10592.1"/>
    <property type="molecule type" value="Genomic_DNA"/>
</dbReference>
<dbReference type="AlphaFoldDB" id="A0A7S6TB22"/>
<protein>
    <submittedName>
        <fullName evidence="2">Photosystem I assembly protein Ycf19</fullName>
    </submittedName>
</protein>
<gene>
    <name evidence="2" type="primary">ycf19</name>
    <name evidence="2" type="ORF">PedoPt_p017</name>
</gene>
<sequence>MQLKIYTRTQILIHFYSIVAELITYLYLILKIYRILCFSKITFDQMPRINPYKWPFSFIRITTNPYFKFWSILMPKLRIGSGSYDISSIIGLEMLSTLISTSYKIRLFSLLQAQRLSYLE</sequence>
<evidence type="ECO:0000256" key="1">
    <source>
        <dbReference type="SAM" id="Phobius"/>
    </source>
</evidence>
<accession>A0A7S6TB22</accession>
<geneLocation type="plastid" evidence="2"/>
<evidence type="ECO:0000313" key="2">
    <source>
        <dbReference type="EMBL" id="QOU10592.1"/>
    </source>
</evidence>
<keyword evidence="2" id="KW-0934">Plastid</keyword>
<reference evidence="2" key="1">
    <citation type="journal article" date="2020" name="Front. Plant Sci.">
        <title>Comparative Plastid Genomics of Non-Photosynthetic Chrysophytes: Genome Reduction and Compaction.</title>
        <authorList>
            <person name="Kim J.I."/>
            <person name="Jeong M."/>
            <person name="Archibald J.M."/>
            <person name="Shin W."/>
        </authorList>
    </citation>
    <scope>NUCLEOTIDE SEQUENCE</scope>
    <source>
        <strain evidence="2">Jangsampo120217C5</strain>
    </source>
</reference>